<dbReference type="Pfam" id="PF03473">
    <property type="entry name" value="MOSC"/>
    <property type="match status" value="1"/>
</dbReference>
<comment type="caution">
    <text evidence="2">The sequence shown here is derived from an EMBL/GenBank/DDBJ whole genome shotgun (WGS) entry which is preliminary data.</text>
</comment>
<dbReference type="Proteomes" id="UP000295560">
    <property type="component" value="Unassembled WGS sequence"/>
</dbReference>
<feature type="domain" description="MOSC" evidence="1">
    <location>
        <begin position="28"/>
        <end position="170"/>
    </location>
</feature>
<dbReference type="EMBL" id="SMFZ01000002">
    <property type="protein sequence ID" value="TCK22690.1"/>
    <property type="molecule type" value="Genomic_DNA"/>
</dbReference>
<evidence type="ECO:0000313" key="2">
    <source>
        <dbReference type="EMBL" id="TCK22690.1"/>
    </source>
</evidence>
<dbReference type="AlphaFoldDB" id="A0A4R1HQE0"/>
<dbReference type="InterPro" id="IPR005302">
    <property type="entry name" value="MoCF_Sase_C"/>
</dbReference>
<proteinExistence type="predicted"/>
<dbReference type="PROSITE" id="PS51340">
    <property type="entry name" value="MOSC"/>
    <property type="match status" value="1"/>
</dbReference>
<evidence type="ECO:0000313" key="3">
    <source>
        <dbReference type="Proteomes" id="UP000295560"/>
    </source>
</evidence>
<gene>
    <name evidence="2" type="ORF">EV378_6698</name>
</gene>
<dbReference type="SUPFAM" id="SSF50800">
    <property type="entry name" value="PK beta-barrel domain-like"/>
    <property type="match status" value="1"/>
</dbReference>
<accession>A0A4R1HQE0</accession>
<dbReference type="GO" id="GO:0030151">
    <property type="term" value="F:molybdenum ion binding"/>
    <property type="evidence" value="ECO:0007669"/>
    <property type="project" value="InterPro"/>
</dbReference>
<dbReference type="InterPro" id="IPR011037">
    <property type="entry name" value="Pyrv_Knase-like_insert_dom_sf"/>
</dbReference>
<dbReference type="GO" id="GO:0030170">
    <property type="term" value="F:pyridoxal phosphate binding"/>
    <property type="evidence" value="ECO:0007669"/>
    <property type="project" value="InterPro"/>
</dbReference>
<organism evidence="2 3">
    <name type="scientific">Pseudonocardia endophytica</name>
    <dbReference type="NCBI Taxonomy" id="401976"/>
    <lineage>
        <taxon>Bacteria</taxon>
        <taxon>Bacillati</taxon>
        <taxon>Actinomycetota</taxon>
        <taxon>Actinomycetes</taxon>
        <taxon>Pseudonocardiales</taxon>
        <taxon>Pseudonocardiaceae</taxon>
        <taxon>Pseudonocardia</taxon>
    </lineage>
</organism>
<dbReference type="Gene3D" id="2.40.33.20">
    <property type="entry name" value="PK beta-barrel domain-like"/>
    <property type="match status" value="1"/>
</dbReference>
<dbReference type="GO" id="GO:0003824">
    <property type="term" value="F:catalytic activity"/>
    <property type="evidence" value="ECO:0007669"/>
    <property type="project" value="InterPro"/>
</dbReference>
<protein>
    <recommendedName>
        <fullName evidence="1">MOSC domain-containing protein</fullName>
    </recommendedName>
</protein>
<sequence>MEITTLIVSPVHAYQGRPADGPRADPEPVTRSSVLVRAGDGLVGDRYCGHPAHRHAAVTVFAAESLDTVRDELGPGPAFAPATARRNIVLRGADVDALAAPGRGGTGAVFTLDSGDGPVRFQAYRAAHPCGWMDVVLAPGAFRALRGRGGVRCTPLDDGVLRLGPAELGILMPAAGARAG</sequence>
<reference evidence="2 3" key="1">
    <citation type="submission" date="2019-03" db="EMBL/GenBank/DDBJ databases">
        <title>Sequencing the genomes of 1000 actinobacteria strains.</title>
        <authorList>
            <person name="Klenk H.-P."/>
        </authorList>
    </citation>
    <scope>NUCLEOTIDE SEQUENCE [LARGE SCALE GENOMIC DNA]</scope>
    <source>
        <strain evidence="2 3">DSM 44969</strain>
    </source>
</reference>
<keyword evidence="3" id="KW-1185">Reference proteome</keyword>
<evidence type="ECO:0000259" key="1">
    <source>
        <dbReference type="PROSITE" id="PS51340"/>
    </source>
</evidence>
<name>A0A4R1HQE0_PSEEN</name>